<gene>
    <name evidence="1" type="ORF">UFOVP510_22</name>
</gene>
<evidence type="ECO:0000313" key="1">
    <source>
        <dbReference type="EMBL" id="CAB4147299.1"/>
    </source>
</evidence>
<accession>A0A6J5MUN4</accession>
<name>A0A6J5MUN4_9CAUD</name>
<protein>
    <recommendedName>
        <fullName evidence="2">Major capsid protein Gp5</fullName>
    </recommendedName>
</protein>
<evidence type="ECO:0008006" key="2">
    <source>
        <dbReference type="Google" id="ProtNLM"/>
    </source>
</evidence>
<sequence>MSNTLNGLTSDIIAQATLPALLPGLAKLQTFSTDFSAEVATSGETVVTRKPGTFTASTWNSEDKYLSSNASTTPISVTMGDPSYVQVEFTPKEAAKIGFDRLRQIFIEPIAHAVVKSMTADALSKIVNDGVLNSNAIVLANASDFDRADVVAIAKKMSGNNLPEMGRSLHLGVDLFYNLIADNTVAQAFSIGGSEVIKNNAIGTLHGLSVYESQQIGDQAYDISSTLKGVAATKSAFMVVSRAPAVQASTYADIASATDPATGFTFTISSWFNQDEGLHKLRCEWLFGTAILEKKAIIPVLVGVID</sequence>
<reference evidence="1" key="1">
    <citation type="submission" date="2020-04" db="EMBL/GenBank/DDBJ databases">
        <authorList>
            <person name="Chiriac C."/>
            <person name="Salcher M."/>
            <person name="Ghai R."/>
            <person name="Kavagutti S V."/>
        </authorList>
    </citation>
    <scope>NUCLEOTIDE SEQUENCE</scope>
</reference>
<dbReference type="EMBL" id="LR796493">
    <property type="protein sequence ID" value="CAB4147299.1"/>
    <property type="molecule type" value="Genomic_DNA"/>
</dbReference>
<organism evidence="1">
    <name type="scientific">uncultured Caudovirales phage</name>
    <dbReference type="NCBI Taxonomy" id="2100421"/>
    <lineage>
        <taxon>Viruses</taxon>
        <taxon>Duplodnaviria</taxon>
        <taxon>Heunggongvirae</taxon>
        <taxon>Uroviricota</taxon>
        <taxon>Caudoviricetes</taxon>
        <taxon>Peduoviridae</taxon>
        <taxon>Maltschvirus</taxon>
        <taxon>Maltschvirus maltsch</taxon>
    </lineage>
</organism>
<proteinExistence type="predicted"/>